<dbReference type="InterPro" id="IPR020904">
    <property type="entry name" value="Sc_DH/Rdtase_CS"/>
</dbReference>
<dbReference type="Pfam" id="PF13561">
    <property type="entry name" value="adh_short_C2"/>
    <property type="match status" value="1"/>
</dbReference>
<reference evidence="4 5" key="1">
    <citation type="submission" date="2019-11" db="EMBL/GenBank/DDBJ databases">
        <authorList>
            <person name="Yuan L."/>
        </authorList>
    </citation>
    <scope>NUCLEOTIDE SEQUENCE [LARGE SCALE GENOMIC DNA]</scope>
    <source>
        <strain evidence="4 5">TRM43335</strain>
    </source>
</reference>
<gene>
    <name evidence="4" type="ORF">F0L17_25060</name>
</gene>
<evidence type="ECO:0000256" key="2">
    <source>
        <dbReference type="ARBA" id="ARBA00023002"/>
    </source>
</evidence>
<organism evidence="4 5">
    <name type="scientific">Streptomyces taklimakanensis</name>
    <dbReference type="NCBI Taxonomy" id="2569853"/>
    <lineage>
        <taxon>Bacteria</taxon>
        <taxon>Bacillati</taxon>
        <taxon>Actinomycetota</taxon>
        <taxon>Actinomycetes</taxon>
        <taxon>Kitasatosporales</taxon>
        <taxon>Streptomycetaceae</taxon>
        <taxon>Streptomyces</taxon>
    </lineage>
</organism>
<dbReference type="PROSITE" id="PS00061">
    <property type="entry name" value="ADH_SHORT"/>
    <property type="match status" value="1"/>
</dbReference>
<dbReference type="EMBL" id="WIXO01000001">
    <property type="protein sequence ID" value="MTE22312.1"/>
    <property type="molecule type" value="Genomic_DNA"/>
</dbReference>
<protein>
    <submittedName>
        <fullName evidence="4">SDR family oxidoreductase</fullName>
    </submittedName>
</protein>
<feature type="domain" description="Ketoreductase" evidence="3">
    <location>
        <begin position="3"/>
        <end position="176"/>
    </location>
</feature>
<keyword evidence="2" id="KW-0560">Oxidoreductase</keyword>
<dbReference type="InterPro" id="IPR002347">
    <property type="entry name" value="SDR_fam"/>
</dbReference>
<dbReference type="AlphaFoldDB" id="A0A6G2BK91"/>
<dbReference type="OrthoDB" id="9804774at2"/>
<dbReference type="FunFam" id="3.40.50.720:FF:000173">
    <property type="entry name" value="3-oxoacyl-[acyl-carrier protein] reductase"/>
    <property type="match status" value="1"/>
</dbReference>
<keyword evidence="5" id="KW-1185">Reference proteome</keyword>
<evidence type="ECO:0000313" key="5">
    <source>
        <dbReference type="Proteomes" id="UP000473014"/>
    </source>
</evidence>
<evidence type="ECO:0000313" key="4">
    <source>
        <dbReference type="EMBL" id="MTE22312.1"/>
    </source>
</evidence>
<dbReference type="Gene3D" id="3.40.50.720">
    <property type="entry name" value="NAD(P)-binding Rossmann-like Domain"/>
    <property type="match status" value="1"/>
</dbReference>
<dbReference type="GO" id="GO:0030497">
    <property type="term" value="P:fatty acid elongation"/>
    <property type="evidence" value="ECO:0007669"/>
    <property type="project" value="TreeGrafter"/>
</dbReference>
<dbReference type="NCBIfam" id="NF009466">
    <property type="entry name" value="PRK12826.1-2"/>
    <property type="match status" value="1"/>
</dbReference>
<name>A0A6G2BK91_9ACTN</name>
<proteinExistence type="inferred from homology"/>
<comment type="similarity">
    <text evidence="1">Belongs to the short-chain dehydrogenases/reductases (SDR) family.</text>
</comment>
<dbReference type="PRINTS" id="PR00081">
    <property type="entry name" value="GDHRDH"/>
</dbReference>
<dbReference type="InterPro" id="IPR036291">
    <property type="entry name" value="NAD(P)-bd_dom_sf"/>
</dbReference>
<dbReference type="Proteomes" id="UP000473014">
    <property type="component" value="Unassembled WGS sequence"/>
</dbReference>
<comment type="caution">
    <text evidence="4">The sequence shown here is derived from an EMBL/GenBank/DDBJ whole genome shotgun (WGS) entry which is preliminary data.</text>
</comment>
<dbReference type="SUPFAM" id="SSF51735">
    <property type="entry name" value="NAD(P)-binding Rossmann-fold domains"/>
    <property type="match status" value="1"/>
</dbReference>
<dbReference type="PRINTS" id="PR00080">
    <property type="entry name" value="SDRFAMILY"/>
</dbReference>
<dbReference type="SMART" id="SM00822">
    <property type="entry name" value="PKS_KR"/>
    <property type="match status" value="1"/>
</dbReference>
<evidence type="ECO:0000259" key="3">
    <source>
        <dbReference type="SMART" id="SM00822"/>
    </source>
</evidence>
<dbReference type="PANTHER" id="PTHR42760:SF96">
    <property type="entry name" value="3-OXOACYL-[ACYL-CARRIER-PROTEIN] REDUCTASE FABG"/>
    <property type="match status" value="1"/>
</dbReference>
<accession>A0A6G2BK91</accession>
<sequence>MARSVLATGGNRGIGKAIALSFVESGDRVAVTYRTGAPPDGFLGVRCDVTDSAQVDLAFERVEEAHGPVEVLVANAGVTRDKLLAVMRDEEFNTVLDTNLAGAFRVARRALHPMMRARGGRIVLLSSVAGMLGSAGQTNYAASKAGLIGFGRSLAREVASRNITVNVVAPGVIDTDMTTALPERRRAEMVAAVPLGRSGSAEEVARVVRFVAGPDAGYVTGAVLPVDGGLGMGH</sequence>
<dbReference type="GO" id="GO:0016616">
    <property type="term" value="F:oxidoreductase activity, acting on the CH-OH group of donors, NAD or NADP as acceptor"/>
    <property type="evidence" value="ECO:0007669"/>
    <property type="project" value="TreeGrafter"/>
</dbReference>
<dbReference type="RefSeq" id="WP_155072814.1">
    <property type="nucleotide sequence ID" value="NZ_WIXO01000001.1"/>
</dbReference>
<evidence type="ECO:0000256" key="1">
    <source>
        <dbReference type="ARBA" id="ARBA00006484"/>
    </source>
</evidence>
<dbReference type="PANTHER" id="PTHR42760">
    <property type="entry name" value="SHORT-CHAIN DEHYDROGENASES/REDUCTASES FAMILY MEMBER"/>
    <property type="match status" value="1"/>
</dbReference>
<dbReference type="InterPro" id="IPR057326">
    <property type="entry name" value="KR_dom"/>
</dbReference>